<feature type="domain" description="Histidine kinase" evidence="13">
    <location>
        <begin position="230"/>
        <end position="436"/>
    </location>
</feature>
<dbReference type="SMART" id="SM00387">
    <property type="entry name" value="HATPase_c"/>
    <property type="match status" value="1"/>
</dbReference>
<proteinExistence type="predicted"/>
<comment type="subcellular location">
    <subcellularLocation>
        <location evidence="2">Membrane</location>
        <topology evidence="2">Multi-pass membrane protein</topology>
    </subcellularLocation>
</comment>
<dbReference type="GO" id="GO:0000156">
    <property type="term" value="F:phosphorelay response regulator activity"/>
    <property type="evidence" value="ECO:0007669"/>
    <property type="project" value="TreeGrafter"/>
</dbReference>
<reference evidence="14" key="1">
    <citation type="submission" date="2020-02" db="EMBL/GenBank/DDBJ databases">
        <authorList>
            <person name="Meier V. D."/>
        </authorList>
    </citation>
    <scope>NUCLEOTIDE SEQUENCE</scope>
    <source>
        <strain evidence="14">AVDCRST_MAG09</strain>
    </source>
</reference>
<sequence>MGFSGRYSLMVLAWVVSLCAAMLALLWALARPELAITRLLAALLVLLALAGLYRHVQRTNVTVARFVEALRHGDFATRFSHSGGASFAELGRALDGAMRELQEERTRDAEELRFLQSLVDDMPVALLTVHPGGPVRLANKAARRLLGFADVLDREDVAVLGATFATRLADAAAPSKEILIIRLSGGPQRVLLRVGTLERLGLPVRAITIEPVQATLDAIEVAAQTDLVRVLTHEILNSLTPVTSLGETVAALLASDPPDLDEARIAVATLARRAAGLQQFIKSYRAVASPPVPRKRRFDAADLAAELARLFRADWPEHRLELEIAPGLVLDADPDLLAQALINLLRNAAQATGHGGQIVLRMADRPAGATTIEVEDNGPGIPESLRREVFLPFFTTRAEGTGVGLNLVRQIMVAHGWQVDVAIGELRGALFRMTSA</sequence>
<dbReference type="GO" id="GO:0016020">
    <property type="term" value="C:membrane"/>
    <property type="evidence" value="ECO:0007669"/>
    <property type="project" value="UniProtKB-SubCell"/>
</dbReference>
<dbReference type="GO" id="GO:0030295">
    <property type="term" value="F:protein kinase activator activity"/>
    <property type="evidence" value="ECO:0007669"/>
    <property type="project" value="TreeGrafter"/>
</dbReference>
<dbReference type="GO" id="GO:0004673">
    <property type="term" value="F:protein histidine kinase activity"/>
    <property type="evidence" value="ECO:0007669"/>
    <property type="project" value="UniProtKB-EC"/>
</dbReference>
<keyword evidence="10" id="KW-0902">Two-component regulatory system</keyword>
<dbReference type="SUPFAM" id="SSF55785">
    <property type="entry name" value="PYP-like sensor domain (PAS domain)"/>
    <property type="match status" value="1"/>
</dbReference>
<dbReference type="SUPFAM" id="SSF55874">
    <property type="entry name" value="ATPase domain of HSP90 chaperone/DNA topoisomerase II/histidine kinase"/>
    <property type="match status" value="1"/>
</dbReference>
<evidence type="ECO:0000256" key="3">
    <source>
        <dbReference type="ARBA" id="ARBA00012438"/>
    </source>
</evidence>
<dbReference type="InterPro" id="IPR050351">
    <property type="entry name" value="BphY/WalK/GraS-like"/>
</dbReference>
<comment type="catalytic activity">
    <reaction evidence="1">
        <text>ATP + protein L-histidine = ADP + protein N-phospho-L-histidine.</text>
        <dbReference type="EC" id="2.7.13.3"/>
    </reaction>
</comment>
<dbReference type="Gene3D" id="3.30.450.20">
    <property type="entry name" value="PAS domain"/>
    <property type="match status" value="1"/>
</dbReference>
<dbReference type="EC" id="2.7.13.3" evidence="3"/>
<dbReference type="AlphaFoldDB" id="A0A6J4TAQ1"/>
<name>A0A6J4TAQ1_9SPHN</name>
<evidence type="ECO:0000256" key="11">
    <source>
        <dbReference type="ARBA" id="ARBA00023136"/>
    </source>
</evidence>
<dbReference type="PANTHER" id="PTHR42878:SF7">
    <property type="entry name" value="SENSOR HISTIDINE KINASE GLRK"/>
    <property type="match status" value="1"/>
</dbReference>
<keyword evidence="5 12" id="KW-0812">Transmembrane</keyword>
<dbReference type="CDD" id="cd00075">
    <property type="entry name" value="HATPase"/>
    <property type="match status" value="1"/>
</dbReference>
<evidence type="ECO:0000256" key="5">
    <source>
        <dbReference type="ARBA" id="ARBA00022692"/>
    </source>
</evidence>
<gene>
    <name evidence="14" type="ORF">AVDCRST_MAG09-1800</name>
</gene>
<evidence type="ECO:0000256" key="10">
    <source>
        <dbReference type="ARBA" id="ARBA00023012"/>
    </source>
</evidence>
<keyword evidence="6" id="KW-0547">Nucleotide-binding</keyword>
<evidence type="ECO:0000256" key="2">
    <source>
        <dbReference type="ARBA" id="ARBA00004141"/>
    </source>
</evidence>
<keyword evidence="8" id="KW-0067">ATP-binding</keyword>
<evidence type="ECO:0000259" key="13">
    <source>
        <dbReference type="PROSITE" id="PS50109"/>
    </source>
</evidence>
<keyword evidence="11 12" id="KW-0472">Membrane</keyword>
<evidence type="ECO:0000313" key="14">
    <source>
        <dbReference type="EMBL" id="CAA9517630.1"/>
    </source>
</evidence>
<evidence type="ECO:0000256" key="4">
    <source>
        <dbReference type="ARBA" id="ARBA00022679"/>
    </source>
</evidence>
<dbReference type="PANTHER" id="PTHR42878">
    <property type="entry name" value="TWO-COMPONENT HISTIDINE KINASE"/>
    <property type="match status" value="1"/>
</dbReference>
<evidence type="ECO:0000256" key="1">
    <source>
        <dbReference type="ARBA" id="ARBA00000085"/>
    </source>
</evidence>
<feature type="transmembrane region" description="Helical" evidence="12">
    <location>
        <begin position="7"/>
        <end position="29"/>
    </location>
</feature>
<dbReference type="GO" id="GO:0007234">
    <property type="term" value="P:osmosensory signaling via phosphorelay pathway"/>
    <property type="evidence" value="ECO:0007669"/>
    <property type="project" value="TreeGrafter"/>
</dbReference>
<dbReference type="InterPro" id="IPR000014">
    <property type="entry name" value="PAS"/>
</dbReference>
<protein>
    <recommendedName>
        <fullName evidence="3">histidine kinase</fullName>
        <ecNumber evidence="3">2.7.13.3</ecNumber>
    </recommendedName>
</protein>
<feature type="transmembrane region" description="Helical" evidence="12">
    <location>
        <begin position="35"/>
        <end position="53"/>
    </location>
</feature>
<dbReference type="EMBL" id="CADCVZ010000048">
    <property type="protein sequence ID" value="CAA9517630.1"/>
    <property type="molecule type" value="Genomic_DNA"/>
</dbReference>
<dbReference type="InterPro" id="IPR005467">
    <property type="entry name" value="His_kinase_dom"/>
</dbReference>
<keyword evidence="7" id="KW-0418">Kinase</keyword>
<evidence type="ECO:0000256" key="6">
    <source>
        <dbReference type="ARBA" id="ARBA00022741"/>
    </source>
</evidence>
<dbReference type="InterPro" id="IPR035965">
    <property type="entry name" value="PAS-like_dom_sf"/>
</dbReference>
<dbReference type="PRINTS" id="PR00344">
    <property type="entry name" value="BCTRLSENSOR"/>
</dbReference>
<organism evidence="14">
    <name type="scientific">uncultured Sphingomonas sp</name>
    <dbReference type="NCBI Taxonomy" id="158754"/>
    <lineage>
        <taxon>Bacteria</taxon>
        <taxon>Pseudomonadati</taxon>
        <taxon>Pseudomonadota</taxon>
        <taxon>Alphaproteobacteria</taxon>
        <taxon>Sphingomonadales</taxon>
        <taxon>Sphingomonadaceae</taxon>
        <taxon>Sphingomonas</taxon>
        <taxon>environmental samples</taxon>
    </lineage>
</organism>
<evidence type="ECO:0000256" key="9">
    <source>
        <dbReference type="ARBA" id="ARBA00022989"/>
    </source>
</evidence>
<dbReference type="InterPro" id="IPR003594">
    <property type="entry name" value="HATPase_dom"/>
</dbReference>
<dbReference type="Pfam" id="PF13188">
    <property type="entry name" value="PAS_8"/>
    <property type="match status" value="1"/>
</dbReference>
<accession>A0A6J4TAQ1</accession>
<evidence type="ECO:0000256" key="7">
    <source>
        <dbReference type="ARBA" id="ARBA00022777"/>
    </source>
</evidence>
<dbReference type="InterPro" id="IPR036890">
    <property type="entry name" value="HATPase_C_sf"/>
</dbReference>
<dbReference type="Gene3D" id="3.30.565.10">
    <property type="entry name" value="Histidine kinase-like ATPase, C-terminal domain"/>
    <property type="match status" value="1"/>
</dbReference>
<keyword evidence="9 12" id="KW-1133">Transmembrane helix</keyword>
<evidence type="ECO:0000256" key="12">
    <source>
        <dbReference type="SAM" id="Phobius"/>
    </source>
</evidence>
<dbReference type="Pfam" id="PF02518">
    <property type="entry name" value="HATPase_c"/>
    <property type="match status" value="1"/>
</dbReference>
<dbReference type="PROSITE" id="PS50109">
    <property type="entry name" value="HIS_KIN"/>
    <property type="match status" value="1"/>
</dbReference>
<dbReference type="GO" id="GO:0005524">
    <property type="term" value="F:ATP binding"/>
    <property type="evidence" value="ECO:0007669"/>
    <property type="project" value="UniProtKB-KW"/>
</dbReference>
<evidence type="ECO:0000256" key="8">
    <source>
        <dbReference type="ARBA" id="ARBA00022840"/>
    </source>
</evidence>
<dbReference type="InterPro" id="IPR004358">
    <property type="entry name" value="Sig_transdc_His_kin-like_C"/>
</dbReference>
<keyword evidence="4" id="KW-0808">Transferase</keyword>